<dbReference type="InterPro" id="IPR011701">
    <property type="entry name" value="MFS"/>
</dbReference>
<evidence type="ECO:0000256" key="2">
    <source>
        <dbReference type="ARBA" id="ARBA00022989"/>
    </source>
</evidence>
<dbReference type="Proteomes" id="UP000288361">
    <property type="component" value="Unassembled WGS sequence"/>
</dbReference>
<dbReference type="InterPro" id="IPR036259">
    <property type="entry name" value="MFS_trans_sf"/>
</dbReference>
<name>A0A432YP92_9GAMM</name>
<evidence type="ECO:0000256" key="4">
    <source>
        <dbReference type="SAM" id="Phobius"/>
    </source>
</evidence>
<dbReference type="SUPFAM" id="SSF103473">
    <property type="entry name" value="MFS general substrate transporter"/>
    <property type="match status" value="1"/>
</dbReference>
<evidence type="ECO:0000256" key="1">
    <source>
        <dbReference type="ARBA" id="ARBA00022692"/>
    </source>
</evidence>
<reference evidence="5 6" key="1">
    <citation type="journal article" date="2011" name="Front. Microbiol.">
        <title>Genomic signatures of strain selection and enhancement in Bacillus atrophaeus var. globigii, a historical biowarfare simulant.</title>
        <authorList>
            <person name="Gibbons H.S."/>
            <person name="Broomall S.M."/>
            <person name="McNew L.A."/>
            <person name="Daligault H."/>
            <person name="Chapman C."/>
            <person name="Bruce D."/>
            <person name="Karavis M."/>
            <person name="Krepps M."/>
            <person name="McGregor P.A."/>
            <person name="Hong C."/>
            <person name="Park K.H."/>
            <person name="Akmal A."/>
            <person name="Feldman A."/>
            <person name="Lin J.S."/>
            <person name="Chang W.E."/>
            <person name="Higgs B.W."/>
            <person name="Demirev P."/>
            <person name="Lindquist J."/>
            <person name="Liem A."/>
            <person name="Fochler E."/>
            <person name="Read T.D."/>
            <person name="Tapia R."/>
            <person name="Johnson S."/>
            <person name="Bishop-Lilly K.A."/>
            <person name="Detter C."/>
            <person name="Han C."/>
            <person name="Sozhamannan S."/>
            <person name="Rosenzweig C.N."/>
            <person name="Skowronski E.W."/>
        </authorList>
    </citation>
    <scope>NUCLEOTIDE SEQUENCE [LARGE SCALE GENOMIC DNA]</scope>
    <source>
        <strain evidence="5 6">TPS4-2</strain>
    </source>
</reference>
<keyword evidence="1 4" id="KW-0812">Transmembrane</keyword>
<gene>
    <name evidence="5" type="ORF">CWI73_09870</name>
</gene>
<dbReference type="GO" id="GO:0022857">
    <property type="term" value="F:transmembrane transporter activity"/>
    <property type="evidence" value="ECO:0007669"/>
    <property type="project" value="InterPro"/>
</dbReference>
<feature type="transmembrane region" description="Helical" evidence="4">
    <location>
        <begin position="216"/>
        <end position="240"/>
    </location>
</feature>
<feature type="transmembrane region" description="Helical" evidence="4">
    <location>
        <begin position="372"/>
        <end position="391"/>
    </location>
</feature>
<feature type="transmembrane region" description="Helical" evidence="4">
    <location>
        <begin position="174"/>
        <end position="195"/>
    </location>
</feature>
<organism evidence="5 6">
    <name type="scientific">Idiomarina piscisalsi</name>
    <dbReference type="NCBI Taxonomy" id="1096243"/>
    <lineage>
        <taxon>Bacteria</taxon>
        <taxon>Pseudomonadati</taxon>
        <taxon>Pseudomonadota</taxon>
        <taxon>Gammaproteobacteria</taxon>
        <taxon>Alteromonadales</taxon>
        <taxon>Idiomarinaceae</taxon>
        <taxon>Idiomarina</taxon>
    </lineage>
</organism>
<comment type="caution">
    <text evidence="5">The sequence shown here is derived from an EMBL/GenBank/DDBJ whole genome shotgun (WGS) entry which is preliminary data.</text>
</comment>
<feature type="transmembrane region" description="Helical" evidence="4">
    <location>
        <begin position="141"/>
        <end position="162"/>
    </location>
</feature>
<keyword evidence="2 4" id="KW-1133">Transmembrane helix</keyword>
<protein>
    <submittedName>
        <fullName evidence="5">Cyanate transporter</fullName>
    </submittedName>
</protein>
<sequence>MSLQKKPTFTPAPSGVRLALSLAVLVLLGLNLRPLLTSIGPLTGELRDITGLSFSEVSLLTTVPILMIGAMALFAGRVTTALGYRHGIGLGLLILTAGLIARLFEPTSTSMMTSAIVGGVGISLLHIVIPELTKQQYLKRLGLVTGLWSAALMGGAALGAVATPWAAGLLPERYQAMGSWSLLAALVLVIWYLPVNRTPIASIPPRHLLLRAYKAPRAWVLGAYFALVNAGYAGFIAWIAPFYAEFGWSAQASGNLLALFSLVQVVGALILPALSRSQDRRPWLALAVLTQMVGFIGLSWFPNVSPWLWSALCGFGLGGAFPLCIVMALDHIDNPVQAGRLVSFMQGIGFMFASLMPLVTGWFRDFSGNYTFGWQLHILVGVIILAMTWQFNPKGYKGLFNSQE</sequence>
<dbReference type="InterPro" id="IPR052524">
    <property type="entry name" value="MFS_Cyanate_Porter"/>
</dbReference>
<evidence type="ECO:0000256" key="3">
    <source>
        <dbReference type="ARBA" id="ARBA00023136"/>
    </source>
</evidence>
<evidence type="ECO:0000313" key="6">
    <source>
        <dbReference type="Proteomes" id="UP000288361"/>
    </source>
</evidence>
<feature type="transmembrane region" description="Helical" evidence="4">
    <location>
        <begin position="283"/>
        <end position="301"/>
    </location>
</feature>
<proteinExistence type="predicted"/>
<feature type="transmembrane region" description="Helical" evidence="4">
    <location>
        <begin position="53"/>
        <end position="75"/>
    </location>
</feature>
<keyword evidence="3 4" id="KW-0472">Membrane</keyword>
<feature type="transmembrane region" description="Helical" evidence="4">
    <location>
        <begin position="307"/>
        <end position="329"/>
    </location>
</feature>
<accession>A0A432YP92</accession>
<feature type="transmembrane region" description="Helical" evidence="4">
    <location>
        <begin position="110"/>
        <end position="129"/>
    </location>
</feature>
<dbReference type="RefSeq" id="WP_126752628.1">
    <property type="nucleotide sequence ID" value="NZ_JBHUMT010000004.1"/>
</dbReference>
<feature type="transmembrane region" description="Helical" evidence="4">
    <location>
        <begin position="341"/>
        <end position="360"/>
    </location>
</feature>
<evidence type="ECO:0000313" key="5">
    <source>
        <dbReference type="EMBL" id="RUO62766.1"/>
    </source>
</evidence>
<dbReference type="Pfam" id="PF07690">
    <property type="entry name" value="MFS_1"/>
    <property type="match status" value="1"/>
</dbReference>
<dbReference type="Gene3D" id="1.20.1250.20">
    <property type="entry name" value="MFS general substrate transporter like domains"/>
    <property type="match status" value="2"/>
</dbReference>
<dbReference type="NCBIfam" id="NF007256">
    <property type="entry name" value="PRK09705.1"/>
    <property type="match status" value="1"/>
</dbReference>
<dbReference type="PANTHER" id="PTHR23523">
    <property type="match status" value="1"/>
</dbReference>
<dbReference type="EMBL" id="PIQA01000011">
    <property type="protein sequence ID" value="RUO62766.1"/>
    <property type="molecule type" value="Genomic_DNA"/>
</dbReference>
<dbReference type="PANTHER" id="PTHR23523:SF1">
    <property type="entry name" value="CYANATE TRANSPORT PROTEIN CYNX"/>
    <property type="match status" value="1"/>
</dbReference>
<dbReference type="AlphaFoldDB" id="A0A432YP92"/>
<feature type="transmembrane region" description="Helical" evidence="4">
    <location>
        <begin position="87"/>
        <end position="104"/>
    </location>
</feature>
<feature type="transmembrane region" description="Helical" evidence="4">
    <location>
        <begin position="252"/>
        <end position="271"/>
    </location>
</feature>